<name>A0A3N4LT19_9PEZI</name>
<evidence type="ECO:0000256" key="2">
    <source>
        <dbReference type="SAM" id="MobiDB-lite"/>
    </source>
</evidence>
<evidence type="ECO:0000313" key="4">
    <source>
        <dbReference type="Proteomes" id="UP000267821"/>
    </source>
</evidence>
<proteinExistence type="predicted"/>
<evidence type="ECO:0000256" key="1">
    <source>
        <dbReference type="SAM" id="Coils"/>
    </source>
</evidence>
<dbReference type="Proteomes" id="UP000267821">
    <property type="component" value="Unassembled WGS sequence"/>
</dbReference>
<sequence>MALPQGGIIFGPVMNWSKSGCKLLLEFEGEEGGKGQRDLRENEEVLRVSDSSSAERAVEILNRAIAIQDSTQMEFRAKDEDEDIFDSITVRPEKLNGSLPIPKGRKKKAEVGRIKQQIERLEAKMEKMEKEEEDGESENEAMRQRAKKGKRVKRNGELTLVNLAEELGTRPVEPAIPKSFEEIRINTFGVVPPAWNLQDSQKEWLEEGTQATMDWVNKDDDTDTVPLKEAPETMGGGLADSKYAVRELTEEEVKGLTEDNEKEDVLDQGAYRKRVFEIRSELELVGSIRENAEVLRQIGELKGEHRSWRTKKDANLARSIIIMNGDCIEEGLCEDGNREGKGGWRRLMDLVVEEGHKGKAKAVSEAERHWRVASEVKTGILRGLEGELKKVKEQLALLAVAMGAGTAEEQARVKKTISARKGRADEEQRKERELKKIESRKREVEAEKKREEIAQKEAEKVASQAKSVRDSQQKAWDTCEEELVKLRSRNRSIMSEDELIELGNKMKEAKAMKERIEREVKQPLETRVGRSRHVVDGEILKSVEVVMGHAQAIDIKGKNELEAAVGKVNMLLRTIAVTQNEKAWTVTAKAGLGEFRDESTWSVWGVAQEVDPLKVAGQVGKISVLHRTGLLRSDPRKTDPKFGFSLFYSELTRFISLVNRSTPNRLFSDNRQASE</sequence>
<keyword evidence="1" id="KW-0175">Coiled coil</keyword>
<reference evidence="3 4" key="1">
    <citation type="journal article" date="2018" name="Nat. Ecol. Evol.">
        <title>Pezizomycetes genomes reveal the molecular basis of ectomycorrhizal truffle lifestyle.</title>
        <authorList>
            <person name="Murat C."/>
            <person name="Payen T."/>
            <person name="Noel B."/>
            <person name="Kuo A."/>
            <person name="Morin E."/>
            <person name="Chen J."/>
            <person name="Kohler A."/>
            <person name="Krizsan K."/>
            <person name="Balestrini R."/>
            <person name="Da Silva C."/>
            <person name="Montanini B."/>
            <person name="Hainaut M."/>
            <person name="Levati E."/>
            <person name="Barry K.W."/>
            <person name="Belfiori B."/>
            <person name="Cichocki N."/>
            <person name="Clum A."/>
            <person name="Dockter R.B."/>
            <person name="Fauchery L."/>
            <person name="Guy J."/>
            <person name="Iotti M."/>
            <person name="Le Tacon F."/>
            <person name="Lindquist E.A."/>
            <person name="Lipzen A."/>
            <person name="Malagnac F."/>
            <person name="Mello A."/>
            <person name="Molinier V."/>
            <person name="Miyauchi S."/>
            <person name="Poulain J."/>
            <person name="Riccioni C."/>
            <person name="Rubini A."/>
            <person name="Sitrit Y."/>
            <person name="Splivallo R."/>
            <person name="Traeger S."/>
            <person name="Wang M."/>
            <person name="Zifcakova L."/>
            <person name="Wipf D."/>
            <person name="Zambonelli A."/>
            <person name="Paolocci F."/>
            <person name="Nowrousian M."/>
            <person name="Ottonello S."/>
            <person name="Baldrian P."/>
            <person name="Spatafora J.W."/>
            <person name="Henrissat B."/>
            <person name="Nagy L.G."/>
            <person name="Aury J.M."/>
            <person name="Wincker P."/>
            <person name="Grigoriev I.V."/>
            <person name="Bonfante P."/>
            <person name="Martin F.M."/>
        </authorList>
    </citation>
    <scope>NUCLEOTIDE SEQUENCE [LARGE SCALE GENOMIC DNA]</scope>
    <source>
        <strain evidence="3 4">ATCC MYA-4762</strain>
    </source>
</reference>
<dbReference type="AlphaFoldDB" id="A0A3N4LT19"/>
<keyword evidence="4" id="KW-1185">Reference proteome</keyword>
<organism evidence="3 4">
    <name type="scientific">Terfezia boudieri ATCC MYA-4762</name>
    <dbReference type="NCBI Taxonomy" id="1051890"/>
    <lineage>
        <taxon>Eukaryota</taxon>
        <taxon>Fungi</taxon>
        <taxon>Dikarya</taxon>
        <taxon>Ascomycota</taxon>
        <taxon>Pezizomycotina</taxon>
        <taxon>Pezizomycetes</taxon>
        <taxon>Pezizales</taxon>
        <taxon>Pezizaceae</taxon>
        <taxon>Terfezia</taxon>
    </lineage>
</organism>
<dbReference type="EMBL" id="ML121563">
    <property type="protein sequence ID" value="RPB21145.1"/>
    <property type="molecule type" value="Genomic_DNA"/>
</dbReference>
<feature type="region of interest" description="Disordered" evidence="2">
    <location>
        <begin position="127"/>
        <end position="151"/>
    </location>
</feature>
<gene>
    <name evidence="3" type="ORF">L211DRAFT_890418</name>
</gene>
<evidence type="ECO:0000313" key="3">
    <source>
        <dbReference type="EMBL" id="RPB21145.1"/>
    </source>
</evidence>
<feature type="coiled-coil region" evidence="1">
    <location>
        <begin position="381"/>
        <end position="466"/>
    </location>
</feature>
<protein>
    <submittedName>
        <fullName evidence="3">Uncharacterized protein</fullName>
    </submittedName>
</protein>
<accession>A0A3N4LT19</accession>
<dbReference type="InParanoid" id="A0A3N4LT19"/>